<dbReference type="SUPFAM" id="SSF159275">
    <property type="entry name" value="PA1994-like"/>
    <property type="match status" value="1"/>
</dbReference>
<dbReference type="EMBL" id="LGAP01000008">
    <property type="protein sequence ID" value="KOF18193.1"/>
    <property type="molecule type" value="Genomic_DNA"/>
</dbReference>
<proteinExistence type="predicted"/>
<dbReference type="AlphaFoldDB" id="A0A0L8BUD7"/>
<accession>A0A0L8BUD7</accession>
<dbReference type="Pfam" id="PF06475">
    <property type="entry name" value="Glycolipid_bind"/>
    <property type="match status" value="1"/>
</dbReference>
<dbReference type="InterPro" id="IPR009467">
    <property type="entry name" value="Glycolipid-bd_prot_put"/>
</dbReference>
<gene>
    <name evidence="1" type="ORF">AC244_15175</name>
</gene>
<dbReference type="RefSeq" id="WP_053249641.1">
    <property type="nucleotide sequence ID" value="NZ_LGAP01000008.1"/>
</dbReference>
<evidence type="ECO:0000313" key="2">
    <source>
        <dbReference type="Proteomes" id="UP000037425"/>
    </source>
</evidence>
<name>A0A0L8BUD7_ENSAD</name>
<protein>
    <submittedName>
        <fullName evidence="1">Transcriptional regulator</fullName>
    </submittedName>
</protein>
<evidence type="ECO:0000313" key="1">
    <source>
        <dbReference type="EMBL" id="KOF18193.1"/>
    </source>
</evidence>
<sequence length="196" mass="21707">MFRALSQTTVRWRPLEGEGLEHLTLTSTSTANGAVIRAVGVLIGNRGGTPYGVRYRIDCDAGWLVRKLVVDTTDGRSLHLRSDHPGQWATSGGTALPEFDGCVDIDLAGTPFTNTLPIRRLGLTRQSGTARLKMLYVPFDTFEPVVDGQHYTCLDDFRLYRYEAEDRSFAADLPVDADGLVIDYPTLFLRLSPETI</sequence>
<comment type="caution">
    <text evidence="1">The sequence shown here is derived from an EMBL/GenBank/DDBJ whole genome shotgun (WGS) entry which is preliminary data.</text>
</comment>
<organism evidence="1 2">
    <name type="scientific">Ensifer adhaerens</name>
    <name type="common">Sinorhizobium morelense</name>
    <dbReference type="NCBI Taxonomy" id="106592"/>
    <lineage>
        <taxon>Bacteria</taxon>
        <taxon>Pseudomonadati</taxon>
        <taxon>Pseudomonadota</taxon>
        <taxon>Alphaproteobacteria</taxon>
        <taxon>Hyphomicrobiales</taxon>
        <taxon>Rhizobiaceae</taxon>
        <taxon>Sinorhizobium/Ensifer group</taxon>
        <taxon>Ensifer</taxon>
    </lineage>
</organism>
<dbReference type="Proteomes" id="UP000037425">
    <property type="component" value="Unassembled WGS sequence"/>
</dbReference>
<dbReference type="PATRIC" id="fig|106592.7.peg.7319"/>
<dbReference type="OrthoDB" id="7347529at2"/>
<reference evidence="2" key="1">
    <citation type="submission" date="2015-07" db="EMBL/GenBank/DDBJ databases">
        <title>Whole genome sequence of an Ensifer adhaerens strain isolated from a cave pool in the Wind Cave National Park.</title>
        <authorList>
            <person name="Eng W.W.H."/>
            <person name="Gan H.M."/>
            <person name="Barton H.A."/>
            <person name="Savka M.A."/>
        </authorList>
    </citation>
    <scope>NUCLEOTIDE SEQUENCE [LARGE SCALE GENOMIC DNA]</scope>
    <source>
        <strain evidence="2">SD006</strain>
    </source>
</reference>